<name>A0A328UEY7_9FIRM</name>
<keyword evidence="2" id="KW-1185">Reference proteome</keyword>
<evidence type="ECO:0000313" key="1">
    <source>
        <dbReference type="EMBL" id="RAQ30156.1"/>
    </source>
</evidence>
<comment type="caution">
    <text evidence="1">The sequence shown here is derived from an EMBL/GenBank/DDBJ whole genome shotgun (WGS) entry which is preliminary data.</text>
</comment>
<accession>A0A328UEY7</accession>
<dbReference type="AlphaFoldDB" id="A0A328UEY7"/>
<reference evidence="1 2" key="1">
    <citation type="submission" date="2018-06" db="EMBL/GenBank/DDBJ databases">
        <title>Noncontiguous genome sequence of Ruminococcaceae bacterium ASD2818.</title>
        <authorList>
            <person name="Chaplin A.V."/>
            <person name="Sokolova S.R."/>
            <person name="Kochetkova T.O."/>
            <person name="Goltsov A.Y."/>
            <person name="Trofimov D.Y."/>
            <person name="Efimov B.A."/>
        </authorList>
    </citation>
    <scope>NUCLEOTIDE SEQUENCE [LARGE SCALE GENOMIC DNA]</scope>
    <source>
        <strain evidence="1 2">ASD2818</strain>
    </source>
</reference>
<evidence type="ECO:0000313" key="2">
    <source>
        <dbReference type="Proteomes" id="UP000249377"/>
    </source>
</evidence>
<protein>
    <recommendedName>
        <fullName evidence="3">Bacterial mobilisation domain-containing protein</fullName>
    </recommendedName>
</protein>
<proteinExistence type="predicted"/>
<organism evidence="1 2">
    <name type="scientific">Hydrogeniiclostridium mannosilyticum</name>
    <dbReference type="NCBI Taxonomy" id="2764322"/>
    <lineage>
        <taxon>Bacteria</taxon>
        <taxon>Bacillati</taxon>
        <taxon>Bacillota</taxon>
        <taxon>Clostridia</taxon>
        <taxon>Eubacteriales</taxon>
        <taxon>Acutalibacteraceae</taxon>
        <taxon>Hydrogeniiclostridium</taxon>
    </lineage>
</organism>
<dbReference type="Proteomes" id="UP000249377">
    <property type="component" value="Unassembled WGS sequence"/>
</dbReference>
<dbReference type="InterPro" id="IPR053842">
    <property type="entry name" value="NikA-like"/>
</dbReference>
<dbReference type="Pfam" id="PF21983">
    <property type="entry name" value="NikA-like"/>
    <property type="match status" value="1"/>
</dbReference>
<evidence type="ECO:0008006" key="3">
    <source>
        <dbReference type="Google" id="ProtNLM"/>
    </source>
</evidence>
<dbReference type="RefSeq" id="WP_112331352.1">
    <property type="nucleotide sequence ID" value="NZ_QLYR01000001.1"/>
</dbReference>
<gene>
    <name evidence="1" type="ORF">DPQ25_01195</name>
</gene>
<sequence>MRKRNHIIPLHLNKKELAHLEAQVKTSGLPREEFLRTLIMGAELRARPCDHHADLLHKVAGLCNNANQLAKVANTYGEASQQSVEEMTNLARQVWEEVKNNW</sequence>
<dbReference type="EMBL" id="QLYR01000001">
    <property type="protein sequence ID" value="RAQ30156.1"/>
    <property type="molecule type" value="Genomic_DNA"/>
</dbReference>